<feature type="chain" id="PRO_5011549822" evidence="2">
    <location>
        <begin position="23"/>
        <end position="126"/>
    </location>
</feature>
<keyword evidence="2" id="KW-0732">Signal</keyword>
<evidence type="ECO:0000313" key="3">
    <source>
        <dbReference type="EMBL" id="SFK02633.1"/>
    </source>
</evidence>
<accession>A0A1I3W602</accession>
<dbReference type="Proteomes" id="UP000199548">
    <property type="component" value="Unassembled WGS sequence"/>
</dbReference>
<keyword evidence="4" id="KW-1185">Reference proteome</keyword>
<organism evidence="3 4">
    <name type="scientific">Paraburkholderia megapolitana</name>
    <dbReference type="NCBI Taxonomy" id="420953"/>
    <lineage>
        <taxon>Bacteria</taxon>
        <taxon>Pseudomonadati</taxon>
        <taxon>Pseudomonadota</taxon>
        <taxon>Betaproteobacteria</taxon>
        <taxon>Burkholderiales</taxon>
        <taxon>Burkholderiaceae</taxon>
        <taxon>Paraburkholderia</taxon>
    </lineage>
</organism>
<dbReference type="AlphaFoldDB" id="A0A1I3W602"/>
<feature type="region of interest" description="Disordered" evidence="1">
    <location>
        <begin position="75"/>
        <end position="113"/>
    </location>
</feature>
<feature type="compositionally biased region" description="Basic and acidic residues" evidence="1">
    <location>
        <begin position="91"/>
        <end position="113"/>
    </location>
</feature>
<sequence>MIRLSVTLATLVAAIGSTGVWAADAASQAAVAPPHRYLSPQAANAATAVSRPGGTSSASDDKRCAQLASEIDAEKASPHLPAVGAPQFDIANKRPVDPRAYDPDRRVYDKRASLETTFAQEGCRPR</sequence>
<proteinExistence type="predicted"/>
<evidence type="ECO:0000256" key="1">
    <source>
        <dbReference type="SAM" id="MobiDB-lite"/>
    </source>
</evidence>
<name>A0A1I3W602_9BURK</name>
<reference evidence="3 4" key="1">
    <citation type="submission" date="2016-10" db="EMBL/GenBank/DDBJ databases">
        <authorList>
            <person name="de Groot N.N."/>
        </authorList>
    </citation>
    <scope>NUCLEOTIDE SEQUENCE [LARGE SCALE GENOMIC DNA]</scope>
    <source>
        <strain evidence="3 4">LMG 23650</strain>
    </source>
</reference>
<feature type="signal peptide" evidence="2">
    <location>
        <begin position="1"/>
        <end position="22"/>
    </location>
</feature>
<protein>
    <submittedName>
        <fullName evidence="3">Uncharacterized protein</fullName>
    </submittedName>
</protein>
<dbReference type="EMBL" id="FOQU01000016">
    <property type="protein sequence ID" value="SFK02633.1"/>
    <property type="molecule type" value="Genomic_DNA"/>
</dbReference>
<feature type="region of interest" description="Disordered" evidence="1">
    <location>
        <begin position="43"/>
        <end position="63"/>
    </location>
</feature>
<evidence type="ECO:0000256" key="2">
    <source>
        <dbReference type="SAM" id="SignalP"/>
    </source>
</evidence>
<gene>
    <name evidence="3" type="ORF">SAMN05192543_11641</name>
</gene>
<evidence type="ECO:0000313" key="4">
    <source>
        <dbReference type="Proteomes" id="UP000199548"/>
    </source>
</evidence>